<keyword evidence="1" id="KW-0472">Membrane</keyword>
<organism evidence="2">
    <name type="scientific">Salmonella enterica</name>
    <name type="common">Salmonella choleraesuis</name>
    <dbReference type="NCBI Taxonomy" id="28901"/>
    <lineage>
        <taxon>Bacteria</taxon>
        <taxon>Pseudomonadati</taxon>
        <taxon>Pseudomonadota</taxon>
        <taxon>Gammaproteobacteria</taxon>
        <taxon>Enterobacterales</taxon>
        <taxon>Enterobacteriaceae</taxon>
        <taxon>Salmonella</taxon>
    </lineage>
</organism>
<dbReference type="EMBL" id="AAGABT010000028">
    <property type="protein sequence ID" value="EBL7482214.1"/>
    <property type="molecule type" value="Genomic_DNA"/>
</dbReference>
<evidence type="ECO:0000313" key="2">
    <source>
        <dbReference type="EMBL" id="EBL7480052.1"/>
    </source>
</evidence>
<feature type="transmembrane region" description="Helical" evidence="1">
    <location>
        <begin position="73"/>
        <end position="94"/>
    </location>
</feature>
<dbReference type="InterPro" id="IPR045919">
    <property type="entry name" value="DUF6338"/>
</dbReference>
<evidence type="ECO:0000256" key="1">
    <source>
        <dbReference type="SAM" id="Phobius"/>
    </source>
</evidence>
<sequence length="198" mass="22923">MDIWDFGKLFVFVLFVVPGFISIKVYEVLHPSVKKESSKLIIDAVAYSCINYGIWFLPAYFAEKYNLYEHAAFFYYCIYVVVFLISPLLLPLILHKLRLSVFLKNRLPHPIGQPWDYFFRDAPECWIIVTLKDGKKIGGLYAANSFASSSPEPFQLYLCEHWVINDDGGFERPRVDTLGVLILTTEILTVEFFATKQE</sequence>
<evidence type="ECO:0000313" key="3">
    <source>
        <dbReference type="EMBL" id="EBL7482214.1"/>
    </source>
</evidence>
<dbReference type="EMBL" id="AAMBER010000001">
    <property type="protein sequence ID" value="EDF5512041.1"/>
    <property type="molecule type" value="Genomic_DNA"/>
</dbReference>
<comment type="caution">
    <text evidence="2">The sequence shown here is derived from an EMBL/GenBank/DDBJ whole genome shotgun (WGS) entry which is preliminary data.</text>
</comment>
<proteinExistence type="predicted"/>
<keyword evidence="1" id="KW-0812">Transmembrane</keyword>
<gene>
    <name evidence="2" type="ORF">C3016_13070</name>
    <name evidence="3" type="ORF">C3016_24480</name>
    <name evidence="4" type="ORF">GB848_03075</name>
</gene>
<accession>A0A5T4L5W3</accession>
<dbReference type="RefSeq" id="WP_023250551.1">
    <property type="nucleotide sequence ID" value="NZ_JBPTYT010000019.1"/>
</dbReference>
<protein>
    <submittedName>
        <fullName evidence="2">Uncharacterized protein</fullName>
    </submittedName>
</protein>
<dbReference type="AlphaFoldDB" id="A0A5T4L5W3"/>
<dbReference type="EMBL" id="AAGABT010000003">
    <property type="protein sequence ID" value="EBL7480052.1"/>
    <property type="molecule type" value="Genomic_DNA"/>
</dbReference>
<dbReference type="Pfam" id="PF19865">
    <property type="entry name" value="DUF6338"/>
    <property type="match status" value="1"/>
</dbReference>
<keyword evidence="1" id="KW-1133">Transmembrane helix</keyword>
<name>A0A5T4L5W3_SALER</name>
<feature type="transmembrane region" description="Helical" evidence="1">
    <location>
        <begin position="40"/>
        <end position="61"/>
    </location>
</feature>
<reference evidence="2" key="1">
    <citation type="submission" date="2018-07" db="EMBL/GenBank/DDBJ databases">
        <authorList>
            <consortium name="PulseNet: The National Subtyping Network for Foodborne Disease Surveillance"/>
            <person name="Tarr C.L."/>
            <person name="Trees E."/>
            <person name="Katz L.S."/>
            <person name="Carleton-Romer H.A."/>
            <person name="Stroika S."/>
            <person name="Kucerova Z."/>
            <person name="Roache K.F."/>
            <person name="Sabol A.L."/>
            <person name="Besser J."/>
            <person name="Gerner-Smidt P."/>
        </authorList>
    </citation>
    <scope>NUCLEOTIDE SEQUENCE</scope>
    <source>
        <strain evidence="2">2015AM-3570</strain>
        <strain evidence="4">PNUSAS102632</strain>
    </source>
</reference>
<evidence type="ECO:0000313" key="4">
    <source>
        <dbReference type="EMBL" id="EDF5512041.1"/>
    </source>
</evidence>
<feature type="transmembrane region" description="Helical" evidence="1">
    <location>
        <begin position="6"/>
        <end position="28"/>
    </location>
</feature>